<organism evidence="2 3">
    <name type="scientific">Pelobates cultripes</name>
    <name type="common">Western spadefoot toad</name>
    <dbReference type="NCBI Taxonomy" id="61616"/>
    <lineage>
        <taxon>Eukaryota</taxon>
        <taxon>Metazoa</taxon>
        <taxon>Chordata</taxon>
        <taxon>Craniata</taxon>
        <taxon>Vertebrata</taxon>
        <taxon>Euteleostomi</taxon>
        <taxon>Amphibia</taxon>
        <taxon>Batrachia</taxon>
        <taxon>Anura</taxon>
        <taxon>Pelobatoidea</taxon>
        <taxon>Pelobatidae</taxon>
        <taxon>Pelobates</taxon>
    </lineage>
</organism>
<accession>A0AAD1VKR7</accession>
<proteinExistence type="predicted"/>
<dbReference type="EMBL" id="OW240912">
    <property type="protein sequence ID" value="CAH2223142.1"/>
    <property type="molecule type" value="Genomic_DNA"/>
</dbReference>
<evidence type="ECO:0000256" key="1">
    <source>
        <dbReference type="SAM" id="MobiDB-lite"/>
    </source>
</evidence>
<protein>
    <submittedName>
        <fullName evidence="2">Uncharacterized protein</fullName>
    </submittedName>
</protein>
<reference evidence="2" key="1">
    <citation type="submission" date="2022-03" db="EMBL/GenBank/DDBJ databases">
        <authorList>
            <person name="Alioto T."/>
            <person name="Alioto T."/>
            <person name="Gomez Garrido J."/>
        </authorList>
    </citation>
    <scope>NUCLEOTIDE SEQUENCE</scope>
</reference>
<evidence type="ECO:0000313" key="3">
    <source>
        <dbReference type="Proteomes" id="UP001295444"/>
    </source>
</evidence>
<evidence type="ECO:0000313" key="2">
    <source>
        <dbReference type="EMBL" id="CAH2223142.1"/>
    </source>
</evidence>
<dbReference type="Gene3D" id="3.30.70.1820">
    <property type="entry name" value="L1 transposable element, RRM domain"/>
    <property type="match status" value="1"/>
</dbReference>
<gene>
    <name evidence="2" type="ORF">PECUL_23A016448</name>
</gene>
<dbReference type="Proteomes" id="UP001295444">
    <property type="component" value="Chromosome 01"/>
</dbReference>
<sequence>MGKKNKKLQGSAVPRQPDIRLSFKLPQRPKMAPVACVSPEASEASIEEEESLPSPRLDARSYMPETEEDEAPTTKGDIKKILVEMRQVWREDLQKVQTDVEAGRRIVQGLETHEASRDGKIRATDQSLLELTSQVQDLRCTVTTMEARQRHKNLRLRGVPESVENTQLLHYVQDLTAAMGVKSATDKMQITTAFRVRKAATAPSEAPRDIIVVT</sequence>
<dbReference type="AlphaFoldDB" id="A0AAD1VKR7"/>
<feature type="region of interest" description="Disordered" evidence="1">
    <location>
        <begin position="1"/>
        <end position="74"/>
    </location>
</feature>
<keyword evidence="3" id="KW-1185">Reference proteome</keyword>
<name>A0AAD1VKR7_PELCU</name>